<evidence type="ECO:0000313" key="3">
    <source>
        <dbReference type="EMBL" id="KAF7375622.1"/>
    </source>
</evidence>
<keyword evidence="4" id="KW-1185">Reference proteome</keyword>
<gene>
    <name evidence="3" type="ORF">MSAN_00451100</name>
</gene>
<dbReference type="Proteomes" id="UP000623467">
    <property type="component" value="Unassembled WGS sequence"/>
</dbReference>
<accession>A0A8H6ZDX7</accession>
<evidence type="ECO:0000313" key="4">
    <source>
        <dbReference type="Proteomes" id="UP000623467"/>
    </source>
</evidence>
<feature type="signal peptide" evidence="2">
    <location>
        <begin position="1"/>
        <end position="18"/>
    </location>
</feature>
<dbReference type="EMBL" id="JACAZH010000002">
    <property type="protein sequence ID" value="KAF7375622.1"/>
    <property type="molecule type" value="Genomic_DNA"/>
</dbReference>
<comment type="caution">
    <text evidence="3">The sequence shown here is derived from an EMBL/GenBank/DDBJ whole genome shotgun (WGS) entry which is preliminary data.</text>
</comment>
<feature type="region of interest" description="Disordered" evidence="1">
    <location>
        <begin position="19"/>
        <end position="87"/>
    </location>
</feature>
<organism evidence="3 4">
    <name type="scientific">Mycena sanguinolenta</name>
    <dbReference type="NCBI Taxonomy" id="230812"/>
    <lineage>
        <taxon>Eukaryota</taxon>
        <taxon>Fungi</taxon>
        <taxon>Dikarya</taxon>
        <taxon>Basidiomycota</taxon>
        <taxon>Agaricomycotina</taxon>
        <taxon>Agaricomycetes</taxon>
        <taxon>Agaricomycetidae</taxon>
        <taxon>Agaricales</taxon>
        <taxon>Marasmiineae</taxon>
        <taxon>Mycenaceae</taxon>
        <taxon>Mycena</taxon>
    </lineage>
</organism>
<name>A0A8H6ZDX7_9AGAR</name>
<proteinExistence type="predicted"/>
<feature type="compositionally biased region" description="Low complexity" evidence="1">
    <location>
        <begin position="27"/>
        <end position="82"/>
    </location>
</feature>
<evidence type="ECO:0000256" key="2">
    <source>
        <dbReference type="SAM" id="SignalP"/>
    </source>
</evidence>
<dbReference type="OrthoDB" id="3053871at2759"/>
<feature type="chain" id="PRO_5034678672" evidence="2">
    <location>
        <begin position="19"/>
        <end position="220"/>
    </location>
</feature>
<dbReference type="AlphaFoldDB" id="A0A8H6ZDX7"/>
<protein>
    <submittedName>
        <fullName evidence="3">Uncharacterized protein</fullName>
    </submittedName>
</protein>
<evidence type="ECO:0000256" key="1">
    <source>
        <dbReference type="SAM" id="MobiDB-lite"/>
    </source>
</evidence>
<sequence>MKFLAALFALMAVASVSAAPAHPPQPGAAQVAKAKGGKTANNKNSNSNNNSAANATSVTAAPAVANSTGATSTSTAASATRTRPCDQGDQSLAAGLSAAVVIGIGQQASVLTLQNSTAAADFATAQQRLQQFTDTAALQLQMAQGIADDDSFAQTQLGLLATSQATQETLVKSLVGGDVTTSADTLNQLLQSFLDSTNNAQDGAEQALIDCFLPLTAVSG</sequence>
<reference evidence="3" key="1">
    <citation type="submission" date="2020-05" db="EMBL/GenBank/DDBJ databases">
        <title>Mycena genomes resolve the evolution of fungal bioluminescence.</title>
        <authorList>
            <person name="Tsai I.J."/>
        </authorList>
    </citation>
    <scope>NUCLEOTIDE SEQUENCE</scope>
    <source>
        <strain evidence="3">160909Yilan</strain>
    </source>
</reference>
<keyword evidence="2" id="KW-0732">Signal</keyword>